<reference evidence="2" key="1">
    <citation type="journal article" date="2023" name="G3 (Bethesda)">
        <title>Genome assembly and association tests identify interacting loci associated with vigor, precocity, and sex in interspecific pistachio rootstocks.</title>
        <authorList>
            <person name="Palmer W."/>
            <person name="Jacygrad E."/>
            <person name="Sagayaradj S."/>
            <person name="Cavanaugh K."/>
            <person name="Han R."/>
            <person name="Bertier L."/>
            <person name="Beede B."/>
            <person name="Kafkas S."/>
            <person name="Golino D."/>
            <person name="Preece J."/>
            <person name="Michelmore R."/>
        </authorList>
    </citation>
    <scope>NUCLEOTIDE SEQUENCE [LARGE SCALE GENOMIC DNA]</scope>
</reference>
<dbReference type="EMBL" id="CM047738">
    <property type="protein sequence ID" value="KAJ0044738.1"/>
    <property type="molecule type" value="Genomic_DNA"/>
</dbReference>
<organism evidence="1 2">
    <name type="scientific">Pistacia integerrima</name>
    <dbReference type="NCBI Taxonomy" id="434235"/>
    <lineage>
        <taxon>Eukaryota</taxon>
        <taxon>Viridiplantae</taxon>
        <taxon>Streptophyta</taxon>
        <taxon>Embryophyta</taxon>
        <taxon>Tracheophyta</taxon>
        <taxon>Spermatophyta</taxon>
        <taxon>Magnoliopsida</taxon>
        <taxon>eudicotyledons</taxon>
        <taxon>Gunneridae</taxon>
        <taxon>Pentapetalae</taxon>
        <taxon>rosids</taxon>
        <taxon>malvids</taxon>
        <taxon>Sapindales</taxon>
        <taxon>Anacardiaceae</taxon>
        <taxon>Pistacia</taxon>
    </lineage>
</organism>
<comment type="caution">
    <text evidence="1">The sequence shown here is derived from an EMBL/GenBank/DDBJ whole genome shotgun (WGS) entry which is preliminary data.</text>
</comment>
<gene>
    <name evidence="1" type="ORF">Pint_05273</name>
</gene>
<dbReference type="Proteomes" id="UP001163603">
    <property type="component" value="Chromosome 3"/>
</dbReference>
<sequence length="120" mass="14080">MMNEKGFFFFKFGDEALMIWCLEDDSWMFQNRPILLQRWHLEMQLNKESPRFIPLWVKFYDAPMEYQSQDGMSFIASGVGKPLGMDRITEDTCIYGKGHISFAQILIEVDAAKKLPECIK</sequence>
<accession>A0ACC0Z3L1</accession>
<keyword evidence="2" id="KW-1185">Reference proteome</keyword>
<protein>
    <submittedName>
        <fullName evidence="1">Uncharacterized protein</fullName>
    </submittedName>
</protein>
<proteinExistence type="predicted"/>
<evidence type="ECO:0000313" key="2">
    <source>
        <dbReference type="Proteomes" id="UP001163603"/>
    </source>
</evidence>
<evidence type="ECO:0000313" key="1">
    <source>
        <dbReference type="EMBL" id="KAJ0044738.1"/>
    </source>
</evidence>
<name>A0ACC0Z3L1_9ROSI</name>